<accession>A0ABP9XUN7</accession>
<name>A0ABP9XUN7_9FUNG</name>
<reference evidence="2 3" key="1">
    <citation type="submission" date="2024-04" db="EMBL/GenBank/DDBJ databases">
        <title>genome sequences of Mucor flavus KT1a and Helicostylum pulchrum KT1b strains isolation_sourced from the surface of a dry-aged beef.</title>
        <authorList>
            <person name="Toyotome T."/>
            <person name="Hosono M."/>
            <person name="Torimaru M."/>
            <person name="Fukuda K."/>
            <person name="Mikami N."/>
        </authorList>
    </citation>
    <scope>NUCLEOTIDE SEQUENCE [LARGE SCALE GENOMIC DNA]</scope>
    <source>
        <strain evidence="2 3">KT1b</strain>
    </source>
</reference>
<dbReference type="SUPFAM" id="SSF48452">
    <property type="entry name" value="TPR-like"/>
    <property type="match status" value="1"/>
</dbReference>
<keyword evidence="3" id="KW-1185">Reference proteome</keyword>
<dbReference type="Proteomes" id="UP001476247">
    <property type="component" value="Unassembled WGS sequence"/>
</dbReference>
<organism evidence="2 3">
    <name type="scientific">Helicostylum pulchrum</name>
    <dbReference type="NCBI Taxonomy" id="562976"/>
    <lineage>
        <taxon>Eukaryota</taxon>
        <taxon>Fungi</taxon>
        <taxon>Fungi incertae sedis</taxon>
        <taxon>Mucoromycota</taxon>
        <taxon>Mucoromycotina</taxon>
        <taxon>Mucoromycetes</taxon>
        <taxon>Mucorales</taxon>
        <taxon>Mucorineae</taxon>
        <taxon>Mucoraceae</taxon>
        <taxon>Helicostylum</taxon>
    </lineage>
</organism>
<comment type="caution">
    <text evidence="2">The sequence shown here is derived from an EMBL/GenBank/DDBJ whole genome shotgun (WGS) entry which is preliminary data.</text>
</comment>
<dbReference type="Gene3D" id="1.25.40.10">
    <property type="entry name" value="Tetratricopeptide repeat domain"/>
    <property type="match status" value="1"/>
</dbReference>
<feature type="signal peptide" evidence="1">
    <location>
        <begin position="1"/>
        <end position="17"/>
    </location>
</feature>
<evidence type="ECO:0000313" key="3">
    <source>
        <dbReference type="Proteomes" id="UP001476247"/>
    </source>
</evidence>
<gene>
    <name evidence="2" type="ORF">HPULCUR_003871</name>
</gene>
<proteinExistence type="predicted"/>
<dbReference type="InterPro" id="IPR011990">
    <property type="entry name" value="TPR-like_helical_dom_sf"/>
</dbReference>
<sequence length="180" mass="21225">MTTLFLLCSTISRLVQPKEPSQCQTLTDMFETARSYFYHQNYIESYRLFFYLEHTHGLKSSSCAWYQIHCLISLGHWTQAIKKCHGWVQLEPTVSQWYFICSEIYMNRLDFTLAWEELNKASALIPACDDAYQEICFKKRMTLEGKYLGIIRKDILDFLPYDITLNIFNCMDLGSLSFVE</sequence>
<feature type="chain" id="PRO_5046454281" evidence="1">
    <location>
        <begin position="18"/>
        <end position="180"/>
    </location>
</feature>
<evidence type="ECO:0000313" key="2">
    <source>
        <dbReference type="EMBL" id="GAA5798467.1"/>
    </source>
</evidence>
<evidence type="ECO:0000256" key="1">
    <source>
        <dbReference type="SAM" id="SignalP"/>
    </source>
</evidence>
<dbReference type="EMBL" id="BAABUJ010000010">
    <property type="protein sequence ID" value="GAA5798467.1"/>
    <property type="molecule type" value="Genomic_DNA"/>
</dbReference>
<keyword evidence="1" id="KW-0732">Signal</keyword>
<protein>
    <submittedName>
        <fullName evidence="2">Uncharacterized protein</fullName>
    </submittedName>
</protein>